<dbReference type="EMBL" id="BAFO02000032">
    <property type="protein sequence ID" value="GAD86540.1"/>
    <property type="molecule type" value="Genomic_DNA"/>
</dbReference>
<name>U5EGV1_NOCAS</name>
<gene>
    <name evidence="2" type="ORF">NCAST_32_10270</name>
</gene>
<evidence type="ECO:0000313" key="2">
    <source>
        <dbReference type="EMBL" id="GAD86540.1"/>
    </source>
</evidence>
<dbReference type="AlphaFoldDB" id="U5EGV1"/>
<dbReference type="Proteomes" id="UP000017048">
    <property type="component" value="Unassembled WGS sequence"/>
</dbReference>
<reference evidence="2 3" key="1">
    <citation type="journal article" date="2014" name="BMC Genomics">
        <title>Genome based analysis of type-I polyketide synthase and nonribosomal peptide synthetase gene clusters in seven strains of five representative Nocardia species.</title>
        <authorList>
            <person name="Komaki H."/>
            <person name="Ichikawa N."/>
            <person name="Hosoyama A."/>
            <person name="Takahashi-Nakaguchi A."/>
            <person name="Matsuzawa T."/>
            <person name="Suzuki K."/>
            <person name="Fujita N."/>
            <person name="Gonoi T."/>
        </authorList>
    </citation>
    <scope>NUCLEOTIDE SEQUENCE [LARGE SCALE GENOMIC DNA]</scope>
    <source>
        <strain evidence="2 3">NBRC 15531</strain>
    </source>
</reference>
<comment type="caution">
    <text evidence="2">The sequence shown here is derived from an EMBL/GenBank/DDBJ whole genome shotgun (WGS) entry which is preliminary data.</text>
</comment>
<dbReference type="OrthoDB" id="4558109at2"/>
<keyword evidence="3" id="KW-1185">Reference proteome</keyword>
<evidence type="ECO:0000256" key="1">
    <source>
        <dbReference type="SAM" id="MobiDB-lite"/>
    </source>
</evidence>
<evidence type="ECO:0000313" key="3">
    <source>
        <dbReference type="Proteomes" id="UP000017048"/>
    </source>
</evidence>
<feature type="region of interest" description="Disordered" evidence="1">
    <location>
        <begin position="34"/>
        <end position="53"/>
    </location>
</feature>
<dbReference type="GeneID" id="91519919"/>
<accession>U5EGV1</accession>
<protein>
    <submittedName>
        <fullName evidence="2">Uncharacterized protein</fullName>
    </submittedName>
</protein>
<proteinExistence type="predicted"/>
<feature type="compositionally biased region" description="Basic and acidic residues" evidence="1">
    <location>
        <begin position="34"/>
        <end position="43"/>
    </location>
</feature>
<organism evidence="2 3">
    <name type="scientific">Nocardia asteroides NBRC 15531</name>
    <dbReference type="NCBI Taxonomy" id="1110697"/>
    <lineage>
        <taxon>Bacteria</taxon>
        <taxon>Bacillati</taxon>
        <taxon>Actinomycetota</taxon>
        <taxon>Actinomycetes</taxon>
        <taxon>Mycobacteriales</taxon>
        <taxon>Nocardiaceae</taxon>
        <taxon>Nocardia</taxon>
    </lineage>
</organism>
<sequence length="53" mass="5689">MTVRPSSDGLALASPFRVVCHGSLDNLEAWLDAAEQRDRDRPPPRSVGGKADA</sequence>
<dbReference type="RefSeq" id="WP_022566998.1">
    <property type="nucleotide sequence ID" value="NZ_BAFO02000032.1"/>
</dbReference>